<dbReference type="InterPro" id="IPR050097">
    <property type="entry name" value="Ferredoxin-NADP_redctase_2"/>
</dbReference>
<evidence type="ECO:0000313" key="5">
    <source>
        <dbReference type="Proteomes" id="UP001529235"/>
    </source>
</evidence>
<dbReference type="EMBL" id="JASNVW010000007">
    <property type="protein sequence ID" value="MDK6029345.1"/>
    <property type="molecule type" value="Genomic_DNA"/>
</dbReference>
<keyword evidence="2" id="KW-0560">Oxidoreductase</keyword>
<dbReference type="AlphaFoldDB" id="A0ABD4Z817"/>
<evidence type="ECO:0000256" key="1">
    <source>
        <dbReference type="ARBA" id="ARBA00022630"/>
    </source>
</evidence>
<reference evidence="4 5" key="1">
    <citation type="submission" date="2023-05" db="EMBL/GenBank/DDBJ databases">
        <title>A new hyperthermophilic archaea 'Ignisphaera cupida' sp. nov. and description of the family 'Ignisphaeraceae' fam. nov.</title>
        <authorList>
            <person name="Podosokorskaya O.A."/>
            <person name="Elcheninov A.G."/>
            <person name="Klukina A."/>
            <person name="Merkel A.Y."/>
        </authorList>
    </citation>
    <scope>NUCLEOTIDE SEQUENCE [LARGE SCALE GENOMIC DNA]</scope>
    <source>
        <strain evidence="4 5">4213-co</strain>
    </source>
</reference>
<evidence type="ECO:0000259" key="3">
    <source>
        <dbReference type="Pfam" id="PF00070"/>
    </source>
</evidence>
<sequence length="54" mass="5952">MIGRGVSYCAVCDAPFFRDRVVGGGDSALGSALHLTSFARKVYVIHRRNVLKHF</sequence>
<dbReference type="InterPro" id="IPR039648">
    <property type="entry name" value="DHPH_N"/>
</dbReference>
<evidence type="ECO:0000256" key="2">
    <source>
        <dbReference type="ARBA" id="ARBA00023002"/>
    </source>
</evidence>
<protein>
    <submittedName>
        <fullName evidence="4">NAD-binding protein</fullName>
    </submittedName>
</protein>
<name>A0ABD4Z817_9CREN</name>
<dbReference type="InterPro" id="IPR036188">
    <property type="entry name" value="FAD/NAD-bd_sf"/>
</dbReference>
<dbReference type="Proteomes" id="UP001529235">
    <property type="component" value="Unassembled WGS sequence"/>
</dbReference>
<dbReference type="SUPFAM" id="SSF51905">
    <property type="entry name" value="FAD/NAD(P)-binding domain"/>
    <property type="match status" value="1"/>
</dbReference>
<proteinExistence type="predicted"/>
<gene>
    <name evidence="4" type="ORF">QPL79_08215</name>
</gene>
<keyword evidence="1" id="KW-0285">Flavoprotein</keyword>
<evidence type="ECO:0000313" key="4">
    <source>
        <dbReference type="EMBL" id="MDK6029345.1"/>
    </source>
</evidence>
<keyword evidence="5" id="KW-1185">Reference proteome</keyword>
<feature type="domain" description="Pyridine nucleotide-disulphide oxidoreductase N-terminal" evidence="3">
    <location>
        <begin position="21"/>
        <end position="51"/>
    </location>
</feature>
<dbReference type="GO" id="GO:0016491">
    <property type="term" value="F:oxidoreductase activity"/>
    <property type="evidence" value="ECO:0007669"/>
    <property type="project" value="UniProtKB-KW"/>
</dbReference>
<dbReference type="Gene3D" id="3.50.50.60">
    <property type="entry name" value="FAD/NAD(P)-binding domain"/>
    <property type="match status" value="1"/>
</dbReference>
<comment type="caution">
    <text evidence="4">The sequence shown here is derived from an EMBL/GenBank/DDBJ whole genome shotgun (WGS) entry which is preliminary data.</text>
</comment>
<dbReference type="Pfam" id="PF00070">
    <property type="entry name" value="Pyr_redox"/>
    <property type="match status" value="1"/>
</dbReference>
<dbReference type="PANTHER" id="PTHR48105">
    <property type="entry name" value="THIOREDOXIN REDUCTASE 1-RELATED-RELATED"/>
    <property type="match status" value="1"/>
</dbReference>
<organism evidence="4 5">
    <name type="scientific">Ignisphaera cupida</name>
    <dbReference type="NCBI Taxonomy" id="3050454"/>
    <lineage>
        <taxon>Archaea</taxon>
        <taxon>Thermoproteota</taxon>
        <taxon>Thermoprotei</taxon>
        <taxon>Desulfurococcales</taxon>
        <taxon>Desulfurococcaceae</taxon>
        <taxon>Ignisphaera</taxon>
    </lineage>
</organism>
<accession>A0ABD4Z817</accession>